<organism evidence="3">
    <name type="scientific">Lygus hesperus</name>
    <name type="common">Western plant bug</name>
    <dbReference type="NCBI Taxonomy" id="30085"/>
    <lineage>
        <taxon>Eukaryota</taxon>
        <taxon>Metazoa</taxon>
        <taxon>Ecdysozoa</taxon>
        <taxon>Arthropoda</taxon>
        <taxon>Hexapoda</taxon>
        <taxon>Insecta</taxon>
        <taxon>Pterygota</taxon>
        <taxon>Neoptera</taxon>
        <taxon>Paraneoptera</taxon>
        <taxon>Hemiptera</taxon>
        <taxon>Heteroptera</taxon>
        <taxon>Panheteroptera</taxon>
        <taxon>Cimicomorpha</taxon>
        <taxon>Miridae</taxon>
        <taxon>Mirini</taxon>
        <taxon>Lygus</taxon>
    </lineage>
</organism>
<sequence>MYRLNFVWSVVLILIALFSERRTSAERTRIPASTDFLLCRHCGFNIAAGSTVSNIKSPAALGSYNQTLFGVEGVLVQTLRNPLGIEFEVVTAKGGTCIGSAQTWQTEHTWFPGHAWKACTCSRCSRLIGWVFEPLQTAEAVRAFASPNGFYAFILDNVISEAYADSLLVSPKITSYS</sequence>
<reference evidence="4" key="3">
    <citation type="submission" date="2014-09" db="EMBL/GenBank/DDBJ databases">
        <authorList>
            <person name="Magalhaes I.L.F."/>
            <person name="Oliveira U."/>
            <person name="Santos F.R."/>
            <person name="Vidigal T.H.D.A."/>
            <person name="Brescovit A.D."/>
            <person name="Santos A.J."/>
        </authorList>
    </citation>
    <scope>NUCLEOTIDE SEQUENCE</scope>
</reference>
<reference evidence="3" key="1">
    <citation type="journal article" date="2014" name="PLoS ONE">
        <title>Transcriptome-Based Identification of ABC Transporters in the Western Tarnished Plant Bug Lygus hesperus.</title>
        <authorList>
            <person name="Hull J.J."/>
            <person name="Chaney K."/>
            <person name="Geib S.M."/>
            <person name="Fabrick J.A."/>
            <person name="Brent C.S."/>
            <person name="Walsh D."/>
            <person name="Lavine L.C."/>
        </authorList>
    </citation>
    <scope>NUCLEOTIDE SEQUENCE</scope>
</reference>
<evidence type="ECO:0000313" key="4">
    <source>
        <dbReference type="EMBL" id="JAG54706.1"/>
    </source>
</evidence>
<dbReference type="AlphaFoldDB" id="A0A0A9WVN6"/>
<feature type="signal peptide" evidence="1">
    <location>
        <begin position="1"/>
        <end position="25"/>
    </location>
</feature>
<dbReference type="InterPro" id="IPR034750">
    <property type="entry name" value="CULT"/>
</dbReference>
<gene>
    <name evidence="3" type="primary">CRBN_0</name>
    <name evidence="3" type="ORF">CM83_31014</name>
</gene>
<dbReference type="CDD" id="cd15777">
    <property type="entry name" value="CRBN_C_like"/>
    <property type="match status" value="1"/>
</dbReference>
<name>A0A0A9WVN6_LYGHE</name>
<evidence type="ECO:0000313" key="3">
    <source>
        <dbReference type="EMBL" id="JAG12522.1"/>
    </source>
</evidence>
<dbReference type="EMBL" id="GBRD01011118">
    <property type="protein sequence ID" value="JAG54706.1"/>
    <property type="molecule type" value="Transcribed_RNA"/>
</dbReference>
<feature type="domain" description="CULT" evidence="2">
    <location>
        <begin position="34"/>
        <end position="162"/>
    </location>
</feature>
<reference evidence="3" key="2">
    <citation type="submission" date="2014-07" db="EMBL/GenBank/DDBJ databases">
        <authorList>
            <person name="Hull J."/>
        </authorList>
    </citation>
    <scope>NUCLEOTIDE SEQUENCE</scope>
</reference>
<keyword evidence="1" id="KW-0732">Signal</keyword>
<dbReference type="EMBL" id="GBHO01031082">
    <property type="protein sequence ID" value="JAG12522.1"/>
    <property type="molecule type" value="Transcribed_RNA"/>
</dbReference>
<evidence type="ECO:0000256" key="1">
    <source>
        <dbReference type="SAM" id="SignalP"/>
    </source>
</evidence>
<evidence type="ECO:0000259" key="2">
    <source>
        <dbReference type="PROSITE" id="PS51788"/>
    </source>
</evidence>
<feature type="chain" id="PRO_5015033733" evidence="1">
    <location>
        <begin position="26"/>
        <end position="177"/>
    </location>
</feature>
<dbReference type="Gene3D" id="2.170.150.20">
    <property type="entry name" value="Peptide methionine sulfoxide reductase"/>
    <property type="match status" value="1"/>
</dbReference>
<dbReference type="PROSITE" id="PS51788">
    <property type="entry name" value="CULT"/>
    <property type="match status" value="1"/>
</dbReference>
<protein>
    <submittedName>
        <fullName evidence="3">Protein cereblon</fullName>
    </submittedName>
</protein>
<proteinExistence type="predicted"/>
<accession>A0A0A9WVN6</accession>